<protein>
    <submittedName>
        <fullName evidence="2">Sodium-dependent transporter</fullName>
    </submittedName>
</protein>
<accession>E7QML2</accession>
<reference evidence="2 3" key="1">
    <citation type="journal article" date="2014" name="ISME J.">
        <title>Trehalose/2-sulfotrehalose biosynthesis and glycine-betaine uptake are widely spread mechanisms for osmoadaptation in the Halobacteriales.</title>
        <authorList>
            <person name="Youssef N.H."/>
            <person name="Savage-Ashlock K.N."/>
            <person name="McCully A.L."/>
            <person name="Luedtke B."/>
            <person name="Shaw E.I."/>
            <person name="Hoff W.D."/>
            <person name="Elshahed M.S."/>
        </authorList>
    </citation>
    <scope>NUCLEOTIDE SEQUENCE [LARGE SCALE GENOMIC DNA]</scope>
    <source>
        <strain evidence="2 3">DX253</strain>
    </source>
</reference>
<name>E7QML2_HALPU</name>
<feature type="region of interest" description="Disordered" evidence="1">
    <location>
        <begin position="38"/>
        <end position="61"/>
    </location>
</feature>
<comment type="caution">
    <text evidence="2">The sequence shown here is derived from an EMBL/GenBank/DDBJ whole genome shotgun (WGS) entry which is preliminary data.</text>
</comment>
<dbReference type="OrthoDB" id="77768at2157"/>
<organism evidence="2 3">
    <name type="scientific">Haladaptatus paucihalophilus DX253</name>
    <dbReference type="NCBI Taxonomy" id="797209"/>
    <lineage>
        <taxon>Archaea</taxon>
        <taxon>Methanobacteriati</taxon>
        <taxon>Methanobacteriota</taxon>
        <taxon>Stenosarchaea group</taxon>
        <taxon>Halobacteria</taxon>
        <taxon>Halobacteriales</taxon>
        <taxon>Haladaptataceae</taxon>
        <taxon>Haladaptatus</taxon>
    </lineage>
</organism>
<gene>
    <name evidence="2" type="ORF">ZOD2009_00140</name>
</gene>
<proteinExistence type="predicted"/>
<evidence type="ECO:0000313" key="3">
    <source>
        <dbReference type="Proteomes" id="UP000003751"/>
    </source>
</evidence>
<sequence length="61" mass="6747">MFDVGLQNSDLAVARFPALFSIWHDVNAPALASYFSQEDKATTGVSKPADRIDQGTVKYRE</sequence>
<dbReference type="Proteomes" id="UP000003751">
    <property type="component" value="Unassembled WGS sequence"/>
</dbReference>
<evidence type="ECO:0000256" key="1">
    <source>
        <dbReference type="SAM" id="MobiDB-lite"/>
    </source>
</evidence>
<feature type="compositionally biased region" description="Basic and acidic residues" evidence="1">
    <location>
        <begin position="48"/>
        <end position="61"/>
    </location>
</feature>
<dbReference type="AlphaFoldDB" id="E7QML2"/>
<evidence type="ECO:0000313" key="2">
    <source>
        <dbReference type="EMBL" id="EFW94196.1"/>
    </source>
</evidence>
<dbReference type="EMBL" id="AEMG01000001">
    <property type="protein sequence ID" value="EFW94196.1"/>
    <property type="molecule type" value="Genomic_DNA"/>
</dbReference>